<dbReference type="STRING" id="862908.BMS_1225"/>
<evidence type="ECO:0000259" key="2">
    <source>
        <dbReference type="PROSITE" id="PS50125"/>
    </source>
</evidence>
<reference evidence="4" key="1">
    <citation type="journal article" date="2013" name="ISME J.">
        <title>A small predatory core genome in the divergent marine Bacteriovorax marinus SJ and the terrestrial Bdellovibrio bacteriovorus.</title>
        <authorList>
            <person name="Crossman L.C."/>
            <person name="Chen H."/>
            <person name="Cerdeno-Tarraga A.M."/>
            <person name="Brooks K."/>
            <person name="Quail M.A."/>
            <person name="Pineiro S.A."/>
            <person name="Hobley L."/>
            <person name="Sockett R.E."/>
            <person name="Bentley S.D."/>
            <person name="Parkhill J."/>
            <person name="Williams H.N."/>
            <person name="Stine O.C."/>
        </authorList>
    </citation>
    <scope>NUCLEOTIDE SEQUENCE [LARGE SCALE GENOMIC DNA]</scope>
    <source>
        <strain evidence="4">ATCC BAA-682 / DSM 15412 / SJ</strain>
    </source>
</reference>
<dbReference type="GO" id="GO:0004016">
    <property type="term" value="F:adenylate cyclase activity"/>
    <property type="evidence" value="ECO:0007669"/>
    <property type="project" value="UniProtKB-ARBA"/>
</dbReference>
<dbReference type="KEGG" id="bmx:BMS_1225"/>
<keyword evidence="1" id="KW-0472">Membrane</keyword>
<dbReference type="InterPro" id="IPR050697">
    <property type="entry name" value="Adenylyl/Guanylyl_Cyclase_3/4"/>
</dbReference>
<keyword evidence="1" id="KW-1133">Transmembrane helix</keyword>
<feature type="transmembrane region" description="Helical" evidence="1">
    <location>
        <begin position="357"/>
        <end position="377"/>
    </location>
</feature>
<dbReference type="Proteomes" id="UP000008963">
    <property type="component" value="Chromosome"/>
</dbReference>
<dbReference type="AlphaFoldDB" id="E1WZ05"/>
<feature type="transmembrane region" description="Helical" evidence="1">
    <location>
        <begin position="383"/>
        <end position="399"/>
    </location>
</feature>
<feature type="transmembrane region" description="Helical" evidence="1">
    <location>
        <begin position="411"/>
        <end position="431"/>
    </location>
</feature>
<dbReference type="RefSeq" id="WP_014243886.1">
    <property type="nucleotide sequence ID" value="NC_016620.1"/>
</dbReference>
<dbReference type="eggNOG" id="COG4252">
    <property type="taxonomic scope" value="Bacteria"/>
</dbReference>
<dbReference type="GO" id="GO:0006171">
    <property type="term" value="P:cAMP biosynthetic process"/>
    <property type="evidence" value="ECO:0007669"/>
    <property type="project" value="TreeGrafter"/>
</dbReference>
<dbReference type="Gene3D" id="3.30.70.1230">
    <property type="entry name" value="Nucleotide cyclase"/>
    <property type="match status" value="1"/>
</dbReference>
<dbReference type="Pfam" id="PF05226">
    <property type="entry name" value="CHASE2"/>
    <property type="match status" value="1"/>
</dbReference>
<name>E1WZ05_HALMS</name>
<evidence type="ECO:0000313" key="4">
    <source>
        <dbReference type="Proteomes" id="UP000008963"/>
    </source>
</evidence>
<dbReference type="InterPro" id="IPR029787">
    <property type="entry name" value="Nucleotide_cyclase"/>
</dbReference>
<dbReference type="PROSITE" id="PS50125">
    <property type="entry name" value="GUANYLATE_CYCLASE_2"/>
    <property type="match status" value="1"/>
</dbReference>
<accession>E1WZ05</accession>
<dbReference type="PANTHER" id="PTHR43081">
    <property type="entry name" value="ADENYLATE CYCLASE, TERMINAL-DIFFERENTIATION SPECIFIC-RELATED"/>
    <property type="match status" value="1"/>
</dbReference>
<dbReference type="OrthoDB" id="5288193at2"/>
<dbReference type="InterPro" id="IPR007890">
    <property type="entry name" value="CHASE2"/>
</dbReference>
<feature type="domain" description="Guanylate cyclase" evidence="2">
    <location>
        <begin position="472"/>
        <end position="610"/>
    </location>
</feature>
<organism evidence="3 4">
    <name type="scientific">Halobacteriovorax marinus (strain ATCC BAA-682 / DSM 15412 / SJ)</name>
    <name type="common">Bacteriovorax marinus</name>
    <dbReference type="NCBI Taxonomy" id="862908"/>
    <lineage>
        <taxon>Bacteria</taxon>
        <taxon>Pseudomonadati</taxon>
        <taxon>Bdellovibrionota</taxon>
        <taxon>Bacteriovoracia</taxon>
        <taxon>Bacteriovoracales</taxon>
        <taxon>Halobacteriovoraceae</taxon>
        <taxon>Halobacteriovorax</taxon>
    </lineage>
</organism>
<dbReference type="CDD" id="cd07302">
    <property type="entry name" value="CHD"/>
    <property type="match status" value="1"/>
</dbReference>
<proteinExistence type="predicted"/>
<dbReference type="GO" id="GO:0035556">
    <property type="term" value="P:intracellular signal transduction"/>
    <property type="evidence" value="ECO:0007669"/>
    <property type="project" value="InterPro"/>
</dbReference>
<protein>
    <submittedName>
        <fullName evidence="3">Transmembrane adenylate/guanylate cyclase</fullName>
    </submittedName>
</protein>
<dbReference type="PANTHER" id="PTHR43081:SF1">
    <property type="entry name" value="ADENYLATE CYCLASE, TERMINAL-DIFFERENTIATION SPECIFIC"/>
    <property type="match status" value="1"/>
</dbReference>
<feature type="transmembrane region" description="Helical" evidence="1">
    <location>
        <begin position="6"/>
        <end position="27"/>
    </location>
</feature>
<dbReference type="Pfam" id="PF00211">
    <property type="entry name" value="Guanylate_cyc"/>
    <property type="match status" value="1"/>
</dbReference>
<gene>
    <name evidence="3" type="ordered locus">BMS_1225</name>
</gene>
<keyword evidence="4" id="KW-1185">Reference proteome</keyword>
<dbReference type="EMBL" id="FQ312005">
    <property type="protein sequence ID" value="CBW26102.1"/>
    <property type="molecule type" value="Genomic_DNA"/>
</dbReference>
<sequence>MLSKIIKYLGFIIIISFSALSVFFSLTERDIEDPRIKEKISYTTFFENRFFDFRMRQTLDPKKFDKKLVMADIDDYSLKELGQWPVGRQTWANVIDKLRIYGAKVIAFDVFFAENSMSCGETSVDDIMAQSIVNFQSIPGNKVILPYSLDTQGADHFEEMPDQLYNFVLDTKNSEGIELKPKKVSKAVWPIETLLNTDVSLGHIQVEADSDGIMRHYQLVGNIDTLYMPSYGLQAYIDYTGDSPVLEMLNIGDYKFKLASGNIELNYKGEANVRWFGNERQFPRVSIADIVKAYPEDENMKEIFNNTIVFVGASAYGAYDLRHTPVDPMLPGVYFHMNMTHMLLNGHFYKPQQNSTFLSWAILIGGSLIILIIQFFGNPILDLLSTIFIIGGIYYYDTYHLIPQGYEVKLFFCFFSIICSYSWNTFLHFYLANKDKAFLKNAFGSYISPELIDEMYSTGQHPSLGGDSGTRTAFFTDIQSFSTFSEKLSATQLVELLNEYLTAMTDILLEEKGTLDKYEGDAIIAFFGAPMPLEDHSTRALRVAVKMQRALLVLREKWVSEGDKWPQIVHEMRMRIGINTGEIVTGNMGSASRMNYTMMGDSVNLAARLEEAAKQYGIFTQTSKFTMEDCQSEQFLYRELDTIRVVGKSEPVTTYEILEIKEDASDLLIKLQEIFSKGISHYKAQEWDQALACFKESLELELERFPLLKEKTNPSKIYIERCEQFKELPPPPNWDGVFTLTSK</sequence>
<evidence type="ECO:0000313" key="3">
    <source>
        <dbReference type="EMBL" id="CBW26102.1"/>
    </source>
</evidence>
<evidence type="ECO:0000256" key="1">
    <source>
        <dbReference type="SAM" id="Phobius"/>
    </source>
</evidence>
<dbReference type="SMART" id="SM00044">
    <property type="entry name" value="CYCc"/>
    <property type="match status" value="1"/>
</dbReference>
<dbReference type="PATRIC" id="fig|862908.3.peg.1167"/>
<dbReference type="SUPFAM" id="SSF55073">
    <property type="entry name" value="Nucleotide cyclase"/>
    <property type="match status" value="1"/>
</dbReference>
<dbReference type="InterPro" id="IPR001054">
    <property type="entry name" value="A/G_cyclase"/>
</dbReference>
<dbReference type="HOGENOM" id="CLU_000445_85_1_7"/>
<keyword evidence="1 3" id="KW-0812">Transmembrane</keyword>
<dbReference type="eggNOG" id="COG2114">
    <property type="taxonomic scope" value="Bacteria"/>
</dbReference>
<dbReference type="SMART" id="SM01080">
    <property type="entry name" value="CHASE2"/>
    <property type="match status" value="1"/>
</dbReference>